<evidence type="ECO:0000259" key="1">
    <source>
        <dbReference type="PROSITE" id="PS50263"/>
    </source>
</evidence>
<dbReference type="InterPro" id="IPR036526">
    <property type="entry name" value="C-N_Hydrolase_sf"/>
</dbReference>
<sequence length="516" mass="58892">MEINSPKLSLRTIEATDYPELAELMDLVFHDVGGAWPRITIMDLIHQFPDGQICIEDNGKIVGAALTIKVNYNRFSLPHLYTDIINENNAIQNQVTGDAMYGLDVFVHPDYRGLRLGRRLYDARKELCRNQNFKAILAGGRIPNYHQHAKELSVAEYIDKVKRRELHDPILSFQLANDFDVKRIMRDYLPEDDASRGYATLLEWDNFFYEDDIQSIHDIEKSLVRIGVVQWQMRAMNDLDDLLDQAEFFISSLANYKADFALFPEFFNAPLMGLKKDHNSVEAIRFLASFSEEIKQRFSQMAVTYNINIIAGSMPVVEEGKLYNVSYLLQRDGEINAQYKVHITPHEQKDWVIDGGNQISVFDTDAGRVGILICYDSEFPELGRMMAEQQVQIIFVPFWTDTKNGYQRVRLCSQARAIENECYVAIGGSVGNLARVDNVDIQYAQSAVFSPSDIYFPHDATLTEASANTEMIIFADVDLTKLKQLNTEGSVTNLRHRRMDLYGGFTQGQSQDPNQA</sequence>
<protein>
    <submittedName>
        <fullName evidence="3">Aliphatic amidase</fullName>
        <ecNumber evidence="3">3.5.1.4</ecNumber>
    </submittedName>
</protein>
<accession>A0ABM8ZTD4</accession>
<dbReference type="SUPFAM" id="SSF56317">
    <property type="entry name" value="Carbon-nitrogen hydrolase"/>
    <property type="match status" value="1"/>
</dbReference>
<dbReference type="Pfam" id="PF00795">
    <property type="entry name" value="CN_hydrolase"/>
    <property type="match status" value="1"/>
</dbReference>
<dbReference type="Gene3D" id="3.40.630.30">
    <property type="match status" value="1"/>
</dbReference>
<gene>
    <name evidence="3" type="primary">amiE</name>
    <name evidence="3" type="ORF">VST7929_01457</name>
</gene>
<name>A0ABM8ZTD4_9VIBR</name>
<dbReference type="Pfam" id="PF00583">
    <property type="entry name" value="Acetyltransf_1"/>
    <property type="match status" value="1"/>
</dbReference>
<dbReference type="SUPFAM" id="SSF55729">
    <property type="entry name" value="Acyl-CoA N-acyltransferases (Nat)"/>
    <property type="match status" value="1"/>
</dbReference>
<organism evidence="3 4">
    <name type="scientific">Vibrio stylophorae</name>
    <dbReference type="NCBI Taxonomy" id="659351"/>
    <lineage>
        <taxon>Bacteria</taxon>
        <taxon>Pseudomonadati</taxon>
        <taxon>Pseudomonadota</taxon>
        <taxon>Gammaproteobacteria</taxon>
        <taxon>Vibrionales</taxon>
        <taxon>Vibrionaceae</taxon>
        <taxon>Vibrio</taxon>
    </lineage>
</organism>
<dbReference type="GO" id="GO:0004040">
    <property type="term" value="F:amidase activity"/>
    <property type="evidence" value="ECO:0007669"/>
    <property type="project" value="UniProtKB-EC"/>
</dbReference>
<dbReference type="PROSITE" id="PS50263">
    <property type="entry name" value="CN_HYDROLASE"/>
    <property type="match status" value="1"/>
</dbReference>
<dbReference type="EC" id="3.5.1.4" evidence="3"/>
<reference evidence="3" key="1">
    <citation type="submission" date="2021-11" db="EMBL/GenBank/DDBJ databases">
        <authorList>
            <person name="Rodrigo-Torres L."/>
            <person name="Arahal R. D."/>
            <person name="Lucena T."/>
        </authorList>
    </citation>
    <scope>NUCLEOTIDE SEQUENCE</scope>
    <source>
        <strain evidence="3">CECT 7929</strain>
    </source>
</reference>
<feature type="domain" description="N-acetyltransferase" evidence="2">
    <location>
        <begin position="8"/>
        <end position="190"/>
    </location>
</feature>
<dbReference type="RefSeq" id="WP_237466024.1">
    <property type="nucleotide sequence ID" value="NZ_CAKLDI010000001.1"/>
</dbReference>
<dbReference type="CDD" id="cd04301">
    <property type="entry name" value="NAT_SF"/>
    <property type="match status" value="1"/>
</dbReference>
<evidence type="ECO:0000313" key="4">
    <source>
        <dbReference type="Proteomes" id="UP000838672"/>
    </source>
</evidence>
<dbReference type="PANTHER" id="PTHR23088:SF50">
    <property type="entry name" value="HYDROLASE YHCX"/>
    <property type="match status" value="1"/>
</dbReference>
<evidence type="ECO:0000313" key="3">
    <source>
        <dbReference type="EMBL" id="CAH0533587.1"/>
    </source>
</evidence>
<feature type="domain" description="CN hydrolase" evidence="1">
    <location>
        <begin position="224"/>
        <end position="479"/>
    </location>
</feature>
<dbReference type="EMBL" id="CAKLDI010000001">
    <property type="protein sequence ID" value="CAH0533587.1"/>
    <property type="molecule type" value="Genomic_DNA"/>
</dbReference>
<keyword evidence="4" id="KW-1185">Reference proteome</keyword>
<dbReference type="InterPro" id="IPR016181">
    <property type="entry name" value="Acyl_CoA_acyltransferase"/>
</dbReference>
<dbReference type="PROSITE" id="PS51186">
    <property type="entry name" value="GNAT"/>
    <property type="match status" value="1"/>
</dbReference>
<proteinExistence type="predicted"/>
<keyword evidence="3" id="KW-0378">Hydrolase</keyword>
<evidence type="ECO:0000259" key="2">
    <source>
        <dbReference type="PROSITE" id="PS51186"/>
    </source>
</evidence>
<dbReference type="InterPro" id="IPR003010">
    <property type="entry name" value="C-N_Hydrolase"/>
</dbReference>
<dbReference type="PANTHER" id="PTHR23088">
    <property type="entry name" value="NITRILASE-RELATED"/>
    <property type="match status" value="1"/>
</dbReference>
<dbReference type="Gene3D" id="3.60.110.10">
    <property type="entry name" value="Carbon-nitrogen hydrolase"/>
    <property type="match status" value="1"/>
</dbReference>
<comment type="caution">
    <text evidence="3">The sequence shown here is derived from an EMBL/GenBank/DDBJ whole genome shotgun (WGS) entry which is preliminary data.</text>
</comment>
<dbReference type="CDD" id="cd07574">
    <property type="entry name" value="nitrilase_Rim1_like"/>
    <property type="match status" value="1"/>
</dbReference>
<dbReference type="Proteomes" id="UP000838672">
    <property type="component" value="Unassembled WGS sequence"/>
</dbReference>
<dbReference type="InterPro" id="IPR000182">
    <property type="entry name" value="GNAT_dom"/>
</dbReference>